<dbReference type="PROSITE" id="PS00936">
    <property type="entry name" value="RIBOSOMAL_L35"/>
    <property type="match status" value="1"/>
</dbReference>
<dbReference type="InterPro" id="IPR021137">
    <property type="entry name" value="Ribosomal_bL35-like"/>
</dbReference>
<sequence length="97" mass="11344">MQHNLFQGGFKNNTCSLLLSLLDKRPVSLQFTREMGLKVHSGSKKRFKVLNDGTLLFPHCNRRHMQSKKTHRQSARRQQYGVLRGGMAVKIRRLLRR</sequence>
<dbReference type="InterPro" id="IPR018265">
    <property type="entry name" value="Ribosomal_bL35_CS"/>
</dbReference>
<dbReference type="GO" id="GO:0006412">
    <property type="term" value="P:translation"/>
    <property type="evidence" value="ECO:0007669"/>
    <property type="project" value="InterPro"/>
</dbReference>
<dbReference type="SUPFAM" id="SSF143034">
    <property type="entry name" value="L35p-like"/>
    <property type="match status" value="1"/>
</dbReference>
<keyword evidence="2" id="KW-0689">Ribosomal protein</keyword>
<dbReference type="Gene3D" id="4.10.410.60">
    <property type="match status" value="1"/>
</dbReference>
<evidence type="ECO:0000313" key="4">
    <source>
        <dbReference type="EMBL" id="KAK4522614.1"/>
    </source>
</evidence>
<evidence type="ECO:0000256" key="1">
    <source>
        <dbReference type="ARBA" id="ARBA00006598"/>
    </source>
</evidence>
<dbReference type="GO" id="GO:0003735">
    <property type="term" value="F:structural constituent of ribosome"/>
    <property type="evidence" value="ECO:0007669"/>
    <property type="project" value="InterPro"/>
</dbReference>
<dbReference type="Proteomes" id="UP001300502">
    <property type="component" value="Unassembled WGS sequence"/>
</dbReference>
<gene>
    <name evidence="4" type="ORF">GAYE_PCTG10G0504</name>
</gene>
<organism evidence="4 5">
    <name type="scientific">Galdieria yellowstonensis</name>
    <dbReference type="NCBI Taxonomy" id="3028027"/>
    <lineage>
        <taxon>Eukaryota</taxon>
        <taxon>Rhodophyta</taxon>
        <taxon>Bangiophyceae</taxon>
        <taxon>Galdieriales</taxon>
        <taxon>Galdieriaceae</taxon>
        <taxon>Galdieria</taxon>
    </lineage>
</organism>
<comment type="caution">
    <text evidence="4">The sequence shown here is derived from an EMBL/GenBank/DDBJ whole genome shotgun (WGS) entry which is preliminary data.</text>
</comment>
<evidence type="ECO:0008006" key="6">
    <source>
        <dbReference type="Google" id="ProtNLM"/>
    </source>
</evidence>
<keyword evidence="3" id="KW-0687">Ribonucleoprotein</keyword>
<dbReference type="AlphaFoldDB" id="A0AAV9I694"/>
<evidence type="ECO:0000256" key="2">
    <source>
        <dbReference type="ARBA" id="ARBA00022980"/>
    </source>
</evidence>
<protein>
    <recommendedName>
        <fullName evidence="6">50S ribosomal protein L35</fullName>
    </recommendedName>
</protein>
<dbReference type="EMBL" id="JANCYU010000006">
    <property type="protein sequence ID" value="KAK4522614.1"/>
    <property type="molecule type" value="Genomic_DNA"/>
</dbReference>
<dbReference type="GO" id="GO:0005840">
    <property type="term" value="C:ribosome"/>
    <property type="evidence" value="ECO:0007669"/>
    <property type="project" value="UniProtKB-KW"/>
</dbReference>
<keyword evidence="5" id="KW-1185">Reference proteome</keyword>
<dbReference type="Pfam" id="PF01632">
    <property type="entry name" value="Ribosomal_L35p"/>
    <property type="match status" value="1"/>
</dbReference>
<comment type="similarity">
    <text evidence="1">Belongs to the bacterial ribosomal protein bL35 family.</text>
</comment>
<name>A0AAV9I694_9RHOD</name>
<accession>A0AAV9I694</accession>
<evidence type="ECO:0000256" key="3">
    <source>
        <dbReference type="ARBA" id="ARBA00023274"/>
    </source>
</evidence>
<dbReference type="GO" id="GO:1990904">
    <property type="term" value="C:ribonucleoprotein complex"/>
    <property type="evidence" value="ECO:0007669"/>
    <property type="project" value="UniProtKB-KW"/>
</dbReference>
<reference evidence="4 5" key="1">
    <citation type="submission" date="2022-07" db="EMBL/GenBank/DDBJ databases">
        <title>Genome-wide signatures of adaptation to extreme environments.</title>
        <authorList>
            <person name="Cho C.H."/>
            <person name="Yoon H.S."/>
        </authorList>
    </citation>
    <scope>NUCLEOTIDE SEQUENCE [LARGE SCALE GENOMIC DNA]</scope>
    <source>
        <strain evidence="4 5">108.79 E11</strain>
    </source>
</reference>
<dbReference type="InterPro" id="IPR037229">
    <property type="entry name" value="Ribosomal_bL35_sf"/>
</dbReference>
<evidence type="ECO:0000313" key="5">
    <source>
        <dbReference type="Proteomes" id="UP001300502"/>
    </source>
</evidence>
<proteinExistence type="inferred from homology"/>